<dbReference type="EMBL" id="DSUH01000044">
    <property type="protein sequence ID" value="HGU31603.1"/>
    <property type="molecule type" value="Genomic_DNA"/>
</dbReference>
<dbReference type="AlphaFoldDB" id="A0A7C4MLC3"/>
<keyword evidence="2 5" id="KW-0812">Transmembrane</keyword>
<evidence type="ECO:0000256" key="3">
    <source>
        <dbReference type="ARBA" id="ARBA00022989"/>
    </source>
</evidence>
<gene>
    <name evidence="7" type="ORF">ENS29_01960</name>
</gene>
<evidence type="ECO:0000259" key="6">
    <source>
        <dbReference type="Pfam" id="PF06803"/>
    </source>
</evidence>
<accession>A0A7C4MLC3</accession>
<evidence type="ECO:0000256" key="2">
    <source>
        <dbReference type="ARBA" id="ARBA00022692"/>
    </source>
</evidence>
<feature type="transmembrane region" description="Helical" evidence="5">
    <location>
        <begin position="53"/>
        <end position="73"/>
    </location>
</feature>
<comment type="caution">
    <text evidence="7">The sequence shown here is derived from an EMBL/GenBank/DDBJ whole genome shotgun (WGS) entry which is preliminary data.</text>
</comment>
<evidence type="ECO:0000313" key="7">
    <source>
        <dbReference type="EMBL" id="HGU31603.1"/>
    </source>
</evidence>
<feature type="domain" description="DUF1232" evidence="6">
    <location>
        <begin position="60"/>
        <end position="94"/>
    </location>
</feature>
<protein>
    <submittedName>
        <fullName evidence="7">DUF1232 domain-containing protein</fullName>
    </submittedName>
</protein>
<name>A0A7C4MLC3_9BACT</name>
<keyword evidence="4 5" id="KW-0472">Membrane</keyword>
<organism evidence="7">
    <name type="scientific">Desulfatirhabdium butyrativorans</name>
    <dbReference type="NCBI Taxonomy" id="340467"/>
    <lineage>
        <taxon>Bacteria</taxon>
        <taxon>Pseudomonadati</taxon>
        <taxon>Thermodesulfobacteriota</taxon>
        <taxon>Desulfobacteria</taxon>
        <taxon>Desulfobacterales</taxon>
        <taxon>Desulfatirhabdiaceae</taxon>
        <taxon>Desulfatirhabdium</taxon>
    </lineage>
</organism>
<evidence type="ECO:0000256" key="4">
    <source>
        <dbReference type="ARBA" id="ARBA00023136"/>
    </source>
</evidence>
<evidence type="ECO:0000256" key="5">
    <source>
        <dbReference type="SAM" id="Phobius"/>
    </source>
</evidence>
<feature type="transmembrane region" description="Helical" evidence="5">
    <location>
        <begin position="79"/>
        <end position="103"/>
    </location>
</feature>
<evidence type="ECO:0000256" key="1">
    <source>
        <dbReference type="ARBA" id="ARBA00004127"/>
    </source>
</evidence>
<dbReference type="GO" id="GO:0012505">
    <property type="term" value="C:endomembrane system"/>
    <property type="evidence" value="ECO:0007669"/>
    <property type="project" value="UniProtKB-SubCell"/>
</dbReference>
<proteinExistence type="predicted"/>
<dbReference type="InterPro" id="IPR010652">
    <property type="entry name" value="DUF1232"/>
</dbReference>
<dbReference type="Pfam" id="PF06803">
    <property type="entry name" value="DUF1232"/>
    <property type="match status" value="1"/>
</dbReference>
<reference evidence="7" key="1">
    <citation type="journal article" date="2020" name="mSystems">
        <title>Genome- and Community-Level Interaction Insights into Carbon Utilization and Element Cycling Functions of Hydrothermarchaeota in Hydrothermal Sediment.</title>
        <authorList>
            <person name="Zhou Z."/>
            <person name="Liu Y."/>
            <person name="Xu W."/>
            <person name="Pan J."/>
            <person name="Luo Z.H."/>
            <person name="Li M."/>
        </authorList>
    </citation>
    <scope>NUCLEOTIDE SEQUENCE [LARGE SCALE GENOMIC DNA]</scope>
    <source>
        <strain evidence="7">SpSt-477</strain>
    </source>
</reference>
<comment type="subcellular location">
    <subcellularLocation>
        <location evidence="1">Endomembrane system</location>
        <topology evidence="1">Multi-pass membrane protein</topology>
    </subcellularLocation>
</comment>
<keyword evidence="3 5" id="KW-1133">Transmembrane helix</keyword>
<sequence length="113" mass="12970">MNYEETINKYGRRRKINSDDKSSFFEKLLNAFSMLDIETIWHIVTHPENATKIFNMIDLGLIIAAVAYVVMPLDAVPDFIPGLGLLDDAAIITFILHKFATLIEKYRNTFMKS</sequence>